<dbReference type="CDD" id="cd00009">
    <property type="entry name" value="AAA"/>
    <property type="match status" value="1"/>
</dbReference>
<dbReference type="Gene3D" id="3.40.50.300">
    <property type="entry name" value="P-loop containing nucleotide triphosphate hydrolases"/>
    <property type="match status" value="1"/>
</dbReference>
<evidence type="ECO:0000256" key="1">
    <source>
        <dbReference type="ARBA" id="ARBA00004123"/>
    </source>
</evidence>
<dbReference type="GO" id="GO:0005634">
    <property type="term" value="C:nucleus"/>
    <property type="evidence" value="ECO:0007669"/>
    <property type="project" value="UniProtKB-SubCell"/>
</dbReference>
<dbReference type="OrthoDB" id="4199794at2759"/>
<evidence type="ECO:0000313" key="9">
    <source>
        <dbReference type="Proteomes" id="UP000247409"/>
    </source>
</evidence>
<comment type="caution">
    <text evidence="8">The sequence shown here is derived from an EMBL/GenBank/DDBJ whole genome shotgun (WGS) entry which is preliminary data.</text>
</comment>
<name>A0A2V3IJK7_9FLOR</name>
<evidence type="ECO:0000256" key="2">
    <source>
        <dbReference type="ARBA" id="ARBA00005378"/>
    </source>
</evidence>
<dbReference type="GO" id="GO:0016887">
    <property type="term" value="F:ATP hydrolysis activity"/>
    <property type="evidence" value="ECO:0007669"/>
    <property type="project" value="InterPro"/>
</dbReference>
<organism evidence="8 9">
    <name type="scientific">Gracilariopsis chorda</name>
    <dbReference type="NCBI Taxonomy" id="448386"/>
    <lineage>
        <taxon>Eukaryota</taxon>
        <taxon>Rhodophyta</taxon>
        <taxon>Florideophyceae</taxon>
        <taxon>Rhodymeniophycidae</taxon>
        <taxon>Gracilariales</taxon>
        <taxon>Gracilariaceae</taxon>
        <taxon>Gracilariopsis</taxon>
    </lineage>
</organism>
<dbReference type="GO" id="GO:0005524">
    <property type="term" value="F:ATP binding"/>
    <property type="evidence" value="ECO:0007669"/>
    <property type="project" value="UniProtKB-KW"/>
</dbReference>
<dbReference type="NCBIfam" id="NF001679">
    <property type="entry name" value="PRK00440.1"/>
    <property type="match status" value="1"/>
</dbReference>
<dbReference type="CDD" id="cd18140">
    <property type="entry name" value="HLD_clamp_RFC"/>
    <property type="match status" value="1"/>
</dbReference>
<keyword evidence="5" id="KW-0067">ATP-binding</keyword>
<reference evidence="8 9" key="1">
    <citation type="journal article" date="2018" name="Mol. Biol. Evol.">
        <title>Analysis of the draft genome of the red seaweed Gracilariopsis chorda provides insights into genome size evolution in Rhodophyta.</title>
        <authorList>
            <person name="Lee J."/>
            <person name="Yang E.C."/>
            <person name="Graf L."/>
            <person name="Yang J.H."/>
            <person name="Qiu H."/>
            <person name="Zel Zion U."/>
            <person name="Chan C.X."/>
            <person name="Stephens T.G."/>
            <person name="Weber A.P.M."/>
            <person name="Boo G.H."/>
            <person name="Boo S.M."/>
            <person name="Kim K.M."/>
            <person name="Shin Y."/>
            <person name="Jung M."/>
            <person name="Lee S.J."/>
            <person name="Yim H.S."/>
            <person name="Lee J.H."/>
            <person name="Bhattacharya D."/>
            <person name="Yoon H.S."/>
        </authorList>
    </citation>
    <scope>NUCLEOTIDE SEQUENCE [LARGE SCALE GENOMIC DNA]</scope>
    <source>
        <strain evidence="8 9">SKKU-2015</strain>
        <tissue evidence="8">Whole body</tissue>
    </source>
</reference>
<dbReference type="Gene3D" id="1.20.272.10">
    <property type="match status" value="1"/>
</dbReference>
<evidence type="ECO:0000313" key="8">
    <source>
        <dbReference type="EMBL" id="PXF41310.1"/>
    </source>
</evidence>
<dbReference type="Pfam" id="PF08542">
    <property type="entry name" value="Rep_fac_C"/>
    <property type="match status" value="1"/>
</dbReference>
<dbReference type="Gene3D" id="1.10.8.60">
    <property type="match status" value="1"/>
</dbReference>
<dbReference type="FunFam" id="3.40.50.300:FF:000107">
    <property type="entry name" value="Replication factor C subunit 4"/>
    <property type="match status" value="1"/>
</dbReference>
<dbReference type="InterPro" id="IPR008921">
    <property type="entry name" value="DNA_pol3_clamp-load_cplx_C"/>
</dbReference>
<evidence type="ECO:0000256" key="4">
    <source>
        <dbReference type="ARBA" id="ARBA00022741"/>
    </source>
</evidence>
<evidence type="ECO:0000259" key="7">
    <source>
        <dbReference type="SMART" id="SM00382"/>
    </source>
</evidence>
<dbReference type="InterPro" id="IPR047854">
    <property type="entry name" value="RFC_lid"/>
</dbReference>
<keyword evidence="4" id="KW-0547">Nucleotide-binding</keyword>
<dbReference type="InterPro" id="IPR013748">
    <property type="entry name" value="Rep_factorC_C"/>
</dbReference>
<feature type="domain" description="AAA+ ATPase" evidence="7">
    <location>
        <begin position="51"/>
        <end position="177"/>
    </location>
</feature>
<dbReference type="GO" id="GO:0006281">
    <property type="term" value="P:DNA repair"/>
    <property type="evidence" value="ECO:0007669"/>
    <property type="project" value="TreeGrafter"/>
</dbReference>
<dbReference type="SUPFAM" id="SSF52540">
    <property type="entry name" value="P-loop containing nucleoside triphosphate hydrolases"/>
    <property type="match status" value="1"/>
</dbReference>
<comment type="subcellular location">
    <subcellularLocation>
        <location evidence="1">Nucleus</location>
    </subcellularLocation>
</comment>
<keyword evidence="9" id="KW-1185">Reference proteome</keyword>
<evidence type="ECO:0000256" key="6">
    <source>
        <dbReference type="ARBA" id="ARBA00023242"/>
    </source>
</evidence>
<dbReference type="FunFam" id="1.10.8.60:FF:000012">
    <property type="entry name" value="Replication factor C subunit 4"/>
    <property type="match status" value="1"/>
</dbReference>
<evidence type="ECO:0000256" key="5">
    <source>
        <dbReference type="ARBA" id="ARBA00022840"/>
    </source>
</evidence>
<protein>
    <submittedName>
        <fullName evidence="8">Replication factor C subunit 2</fullName>
    </submittedName>
</protein>
<sequence>MQSSSKAHSKPSSQQTYELPWVEKYRPNTLDQVVGNPDVIDRLRVVAKNGNMPNILLAGPPGCGKTTSIMALARESLGNQLKNAVLELNASDDRGIDTVRTKIKMFAQTKVTLPPGRHKIVLLDEADSMTPAAQQALRRTMELHSNTTRFALACNLSSKIIEPIQSRCAVVRFRRLTDEQVAARLKQVLDTEKVPHDQSGINAAVFTADGDMRIALNNVQSTFNGFGFVNEKNLNKVCDQPHPKVAAEFITLCLEKDIDSAFAKVMFLVDQGYSCLDIIQTIFRVARGMKVDKEITKLNMLREIGLIHMRMADGVTSPIQLAALASRLCQA</sequence>
<dbReference type="SUPFAM" id="SSF48019">
    <property type="entry name" value="post-AAA+ oligomerization domain-like"/>
    <property type="match status" value="1"/>
</dbReference>
<dbReference type="EMBL" id="NBIV01000223">
    <property type="protein sequence ID" value="PXF41310.1"/>
    <property type="molecule type" value="Genomic_DNA"/>
</dbReference>
<evidence type="ECO:0000256" key="3">
    <source>
        <dbReference type="ARBA" id="ARBA00022705"/>
    </source>
</evidence>
<dbReference type="GO" id="GO:0006261">
    <property type="term" value="P:DNA-templated DNA replication"/>
    <property type="evidence" value="ECO:0007669"/>
    <property type="project" value="TreeGrafter"/>
</dbReference>
<dbReference type="Pfam" id="PF00004">
    <property type="entry name" value="AAA"/>
    <property type="match status" value="1"/>
</dbReference>
<gene>
    <name evidence="8" type="ORF">BWQ96_08985</name>
</gene>
<dbReference type="STRING" id="448386.A0A2V3IJK7"/>
<dbReference type="SMART" id="SM00382">
    <property type="entry name" value="AAA"/>
    <property type="match status" value="1"/>
</dbReference>
<keyword evidence="6" id="KW-0539">Nucleus</keyword>
<dbReference type="PANTHER" id="PTHR11669">
    <property type="entry name" value="REPLICATION FACTOR C / DNA POLYMERASE III GAMMA-TAU SUBUNIT"/>
    <property type="match status" value="1"/>
</dbReference>
<keyword evidence="3" id="KW-0235">DNA replication</keyword>
<dbReference type="InterPro" id="IPR003593">
    <property type="entry name" value="AAA+_ATPase"/>
</dbReference>
<dbReference type="Proteomes" id="UP000247409">
    <property type="component" value="Unassembled WGS sequence"/>
</dbReference>
<comment type="similarity">
    <text evidence="2">Belongs to the activator 1 small subunits family.</text>
</comment>
<dbReference type="AlphaFoldDB" id="A0A2V3IJK7"/>
<dbReference type="InterPro" id="IPR050238">
    <property type="entry name" value="DNA_Rep/Repair_Clamp_Loader"/>
</dbReference>
<dbReference type="GO" id="GO:0003689">
    <property type="term" value="F:DNA clamp loader activity"/>
    <property type="evidence" value="ECO:0007669"/>
    <property type="project" value="TreeGrafter"/>
</dbReference>
<dbReference type="InterPro" id="IPR003959">
    <property type="entry name" value="ATPase_AAA_core"/>
</dbReference>
<proteinExistence type="inferred from homology"/>
<dbReference type="InterPro" id="IPR027417">
    <property type="entry name" value="P-loop_NTPase"/>
</dbReference>
<dbReference type="GO" id="GO:0003677">
    <property type="term" value="F:DNA binding"/>
    <property type="evidence" value="ECO:0007669"/>
    <property type="project" value="InterPro"/>
</dbReference>
<accession>A0A2V3IJK7</accession>
<dbReference type="PANTHER" id="PTHR11669:SF5">
    <property type="entry name" value="REPLICATION FACTOR C SUBUNIT 2"/>
    <property type="match status" value="1"/>
</dbReference>
<dbReference type="GO" id="GO:0005663">
    <property type="term" value="C:DNA replication factor C complex"/>
    <property type="evidence" value="ECO:0007669"/>
    <property type="project" value="TreeGrafter"/>
</dbReference>